<evidence type="ECO:0000256" key="1">
    <source>
        <dbReference type="SAM" id="MobiDB-lite"/>
    </source>
</evidence>
<feature type="region of interest" description="Disordered" evidence="1">
    <location>
        <begin position="1"/>
        <end position="29"/>
    </location>
</feature>
<keyword evidence="3" id="KW-1185">Reference proteome</keyword>
<comment type="caution">
    <text evidence="2">The sequence shown here is derived from an EMBL/GenBank/DDBJ whole genome shotgun (WGS) entry which is preliminary data.</text>
</comment>
<dbReference type="Proteomes" id="UP000009309">
    <property type="component" value="Unassembled WGS sequence"/>
</dbReference>
<protein>
    <submittedName>
        <fullName evidence="2">Uncharacterized protein</fullName>
    </submittedName>
</protein>
<proteinExistence type="predicted"/>
<dbReference type="EMBL" id="CAIT01000010">
    <property type="protein sequence ID" value="CCH56844.1"/>
    <property type="molecule type" value="Genomic_DNA"/>
</dbReference>
<dbReference type="AlphaFoldDB" id="I2GSG5"/>
<gene>
    <name evidence="2" type="ORF">BN8_06232</name>
</gene>
<accession>I2GSG5</accession>
<evidence type="ECO:0000313" key="2">
    <source>
        <dbReference type="EMBL" id="CCH56844.1"/>
    </source>
</evidence>
<evidence type="ECO:0000313" key="3">
    <source>
        <dbReference type="Proteomes" id="UP000009309"/>
    </source>
</evidence>
<sequence length="71" mass="7885">MAVHLTQSKTSDQSQPTRNDYMTLGNPNGFNVDPTSEAAYLTLRLTYTLRSLQCSYVLIRINTSGGLSSWV</sequence>
<name>I2GSG5_9BACT</name>
<organism evidence="2 3">
    <name type="scientific">Fibrisoma limi BUZ 3</name>
    <dbReference type="NCBI Taxonomy" id="1185876"/>
    <lineage>
        <taxon>Bacteria</taxon>
        <taxon>Pseudomonadati</taxon>
        <taxon>Bacteroidota</taxon>
        <taxon>Cytophagia</taxon>
        <taxon>Cytophagales</taxon>
        <taxon>Spirosomataceae</taxon>
        <taxon>Fibrisoma</taxon>
    </lineage>
</organism>
<reference evidence="2 3" key="1">
    <citation type="journal article" date="2012" name="J. Bacteriol.">
        <title>Genome Sequence of the Filamentous Bacterium Fibrisoma limi BUZ 3T.</title>
        <authorList>
            <person name="Filippini M."/>
            <person name="Qi W."/>
            <person name="Jaenicke S."/>
            <person name="Goesmann A."/>
            <person name="Smits T.H."/>
            <person name="Bagheri H.C."/>
        </authorList>
    </citation>
    <scope>NUCLEOTIDE SEQUENCE [LARGE SCALE GENOMIC DNA]</scope>
    <source>
        <strain evidence="3">BUZ 3T</strain>
    </source>
</reference>